<dbReference type="EMBL" id="LR797174">
    <property type="protein sequence ID" value="CAB4191371.1"/>
    <property type="molecule type" value="Genomic_DNA"/>
</dbReference>
<dbReference type="InterPro" id="IPR036390">
    <property type="entry name" value="WH_DNA-bd_sf"/>
</dbReference>
<sequence length="169" mass="19185">MTSDQPNLFDDQEPSDDELMPYAGTAGFVDQPASKERAKRETANGKAIKRARQILHLLSLNPEGLTYQQVGDLLNLHHGQSSGALSILHQNGVVFMLRKKINRCHVYVHSNQRYKYQDAERIDEPASTVAGRKRKELQHLLELVMEQVRTGNITDPRIIECALQLNKQQ</sequence>
<gene>
    <name evidence="3" type="ORF">UFOVP1226_33</name>
    <name evidence="2" type="ORF">UFOVP278_8</name>
</gene>
<evidence type="ECO:0000256" key="1">
    <source>
        <dbReference type="SAM" id="MobiDB-lite"/>
    </source>
</evidence>
<organism evidence="3">
    <name type="scientific">uncultured Caudovirales phage</name>
    <dbReference type="NCBI Taxonomy" id="2100421"/>
    <lineage>
        <taxon>Viruses</taxon>
        <taxon>Duplodnaviria</taxon>
        <taxon>Heunggongvirae</taxon>
        <taxon>Uroviricota</taxon>
        <taxon>Caudoviricetes</taxon>
        <taxon>Peduoviridae</taxon>
        <taxon>Maltschvirus</taxon>
        <taxon>Maltschvirus maltsch</taxon>
    </lineage>
</organism>
<feature type="compositionally biased region" description="Acidic residues" evidence="1">
    <location>
        <begin position="10"/>
        <end position="19"/>
    </location>
</feature>
<proteinExistence type="predicted"/>
<dbReference type="SUPFAM" id="SSF46785">
    <property type="entry name" value="Winged helix' DNA-binding domain"/>
    <property type="match status" value="1"/>
</dbReference>
<reference evidence="3" key="1">
    <citation type="submission" date="2020-05" db="EMBL/GenBank/DDBJ databases">
        <authorList>
            <person name="Chiriac C."/>
            <person name="Salcher M."/>
            <person name="Ghai R."/>
            <person name="Kavagutti S V."/>
        </authorList>
    </citation>
    <scope>NUCLEOTIDE SEQUENCE</scope>
</reference>
<feature type="compositionally biased region" description="Basic and acidic residues" evidence="1">
    <location>
        <begin position="33"/>
        <end position="43"/>
    </location>
</feature>
<evidence type="ECO:0000313" key="3">
    <source>
        <dbReference type="EMBL" id="CAB4191371.1"/>
    </source>
</evidence>
<name>A0A6J5RD28_9CAUD</name>
<dbReference type="EMBL" id="LR796291">
    <property type="protein sequence ID" value="CAB4134773.1"/>
    <property type="molecule type" value="Genomic_DNA"/>
</dbReference>
<feature type="region of interest" description="Disordered" evidence="1">
    <location>
        <begin position="1"/>
        <end position="46"/>
    </location>
</feature>
<accession>A0A6J5RD28</accession>
<protein>
    <submittedName>
        <fullName evidence="3">Uncharacterized protein</fullName>
    </submittedName>
</protein>
<evidence type="ECO:0000313" key="2">
    <source>
        <dbReference type="EMBL" id="CAB4134773.1"/>
    </source>
</evidence>